<keyword evidence="7" id="KW-1185">Reference proteome</keyword>
<dbReference type="PANTHER" id="PTHR11081:SF75">
    <property type="entry name" value="ENDONUCLEASE, PUTATIVE (AFU_ORTHOLOGUE AFUA_3G13260)-RELATED"/>
    <property type="match status" value="1"/>
</dbReference>
<dbReference type="OrthoDB" id="2959108at2759"/>
<dbReference type="PANTHER" id="PTHR11081">
    <property type="entry name" value="FLAP ENDONUCLEASE FAMILY MEMBER"/>
    <property type="match status" value="1"/>
</dbReference>
<evidence type="ECO:0000259" key="5">
    <source>
        <dbReference type="SMART" id="SM00485"/>
    </source>
</evidence>
<feature type="domain" description="XPG-I" evidence="4">
    <location>
        <begin position="109"/>
        <end position="185"/>
    </location>
</feature>
<dbReference type="CDD" id="cd09870">
    <property type="entry name" value="PIN_YEN1"/>
    <property type="match status" value="1"/>
</dbReference>
<feature type="domain" description="XPG N-terminal" evidence="5">
    <location>
        <begin position="1"/>
        <end position="101"/>
    </location>
</feature>
<dbReference type="STRING" id="913774.A0A0C3HN38"/>
<feature type="region of interest" description="Disordered" evidence="3">
    <location>
        <begin position="428"/>
        <end position="449"/>
    </location>
</feature>
<dbReference type="GO" id="GO:0006281">
    <property type="term" value="P:DNA repair"/>
    <property type="evidence" value="ECO:0007669"/>
    <property type="project" value="UniProtKB-ARBA"/>
</dbReference>
<dbReference type="InterPro" id="IPR036279">
    <property type="entry name" value="5-3_exonuclease_C_sf"/>
</dbReference>
<dbReference type="PRINTS" id="PR00853">
    <property type="entry name" value="XPGRADSUPER"/>
</dbReference>
<dbReference type="FunFam" id="3.40.50.1010:FF:000051">
    <property type="entry name" value="Rad2-like endonuclease, putative (AFU_orthologue AFUA_3G13260)"/>
    <property type="match status" value="1"/>
</dbReference>
<reference evidence="6 7" key="1">
    <citation type="submission" date="2014-04" db="EMBL/GenBank/DDBJ databases">
        <authorList>
            <consortium name="DOE Joint Genome Institute"/>
            <person name="Kuo A."/>
            <person name="Martino E."/>
            <person name="Perotto S."/>
            <person name="Kohler A."/>
            <person name="Nagy L.G."/>
            <person name="Floudas D."/>
            <person name="Copeland A."/>
            <person name="Barry K.W."/>
            <person name="Cichocki N."/>
            <person name="Veneault-Fourrey C."/>
            <person name="LaButti K."/>
            <person name="Lindquist E.A."/>
            <person name="Lipzen A."/>
            <person name="Lundell T."/>
            <person name="Morin E."/>
            <person name="Murat C."/>
            <person name="Sun H."/>
            <person name="Tunlid A."/>
            <person name="Henrissat B."/>
            <person name="Grigoriev I.V."/>
            <person name="Hibbett D.S."/>
            <person name="Martin F."/>
            <person name="Nordberg H.P."/>
            <person name="Cantor M.N."/>
            <person name="Hua S.X."/>
        </authorList>
    </citation>
    <scope>NUCLEOTIDE SEQUENCE [LARGE SCALE GENOMIC DNA]</scope>
    <source>
        <strain evidence="6 7">Zn</strain>
    </source>
</reference>
<dbReference type="InterPro" id="IPR006084">
    <property type="entry name" value="XPG/Rad2"/>
</dbReference>
<dbReference type="EMBL" id="KN832873">
    <property type="protein sequence ID" value="KIN03722.1"/>
    <property type="molecule type" value="Genomic_DNA"/>
</dbReference>
<dbReference type="Pfam" id="PF00867">
    <property type="entry name" value="XPG_I"/>
    <property type="match status" value="1"/>
</dbReference>
<dbReference type="SMART" id="SM00485">
    <property type="entry name" value="XPGN"/>
    <property type="match status" value="1"/>
</dbReference>
<dbReference type="Pfam" id="PF00752">
    <property type="entry name" value="XPG_N"/>
    <property type="match status" value="1"/>
</dbReference>
<dbReference type="CDD" id="cd09906">
    <property type="entry name" value="H3TH_YEN1"/>
    <property type="match status" value="1"/>
</dbReference>
<dbReference type="SUPFAM" id="SSF47807">
    <property type="entry name" value="5' to 3' exonuclease, C-terminal subdomain"/>
    <property type="match status" value="1"/>
</dbReference>
<proteinExistence type="predicted"/>
<dbReference type="FunFam" id="3.40.50.1010:FF:000037">
    <property type="entry name" value="Rad2-like endonuclease, putative (AFU_orthologue AFUA_3G13260)"/>
    <property type="match status" value="1"/>
</dbReference>
<sequence length="477" mass="52586">MGIKGIYGEIGPGERISLSKLAIDKYEEAGRPLRVAIDVSIWQFQIRAGQGGSNPAIRTLYYRLLRLLSASIQPLFVFDGPRKPAFKRNKQSGHNAGSLSNVLTKQILKLFGFPFHIAPGEAEAECALLQRQGIVDAVLSEDVDTLMFGCGLTLRNWSTEGSRGNHSPTHVSVYDARATKSGKSGLDREGMILIAMMSGGDYITEGIPGCGIKLACQAARAGFGKSLCRLSRSDTAGLESWRKSLAHEIQTNESRYFKTRHLALTIPESFPNKEVLGYYTHPVVSSASKINKLKEEIMWDEEVDIPGLRLFVAETFEWVNRSGANKFIRGLAPALLVHKLRLRGDRGDSDFEDLVLRAMNEMELVRAICGQRIHPSTDGTPELRLIYHPNDIVGLDLNAEEDGIEDYGRDGLAPAIQDNGIEAYSSDVAPETMRSASPGKRSTPTYDPTQPEKLWVLKTIAKVGIPLKVEDYEASLR</sequence>
<dbReference type="InParanoid" id="A0A0C3HN38"/>
<reference evidence="7" key="2">
    <citation type="submission" date="2015-01" db="EMBL/GenBank/DDBJ databases">
        <title>Evolutionary Origins and Diversification of the Mycorrhizal Mutualists.</title>
        <authorList>
            <consortium name="DOE Joint Genome Institute"/>
            <consortium name="Mycorrhizal Genomics Consortium"/>
            <person name="Kohler A."/>
            <person name="Kuo A."/>
            <person name="Nagy L.G."/>
            <person name="Floudas D."/>
            <person name="Copeland A."/>
            <person name="Barry K.W."/>
            <person name="Cichocki N."/>
            <person name="Veneault-Fourrey C."/>
            <person name="LaButti K."/>
            <person name="Lindquist E.A."/>
            <person name="Lipzen A."/>
            <person name="Lundell T."/>
            <person name="Morin E."/>
            <person name="Murat C."/>
            <person name="Riley R."/>
            <person name="Ohm R."/>
            <person name="Sun H."/>
            <person name="Tunlid A."/>
            <person name="Henrissat B."/>
            <person name="Grigoriev I.V."/>
            <person name="Hibbett D.S."/>
            <person name="Martin F."/>
        </authorList>
    </citation>
    <scope>NUCLEOTIDE SEQUENCE [LARGE SCALE GENOMIC DNA]</scope>
    <source>
        <strain evidence="7">Zn</strain>
    </source>
</reference>
<evidence type="ECO:0000256" key="1">
    <source>
        <dbReference type="ARBA" id="ARBA00022722"/>
    </source>
</evidence>
<protein>
    <recommendedName>
        <fullName evidence="8">XPG-I domain-containing protein</fullName>
    </recommendedName>
</protein>
<dbReference type="GO" id="GO:0017108">
    <property type="term" value="F:5'-flap endonuclease activity"/>
    <property type="evidence" value="ECO:0007669"/>
    <property type="project" value="TreeGrafter"/>
</dbReference>
<dbReference type="Gene3D" id="1.10.150.20">
    <property type="entry name" value="5' to 3' exonuclease, C-terminal subdomain"/>
    <property type="match status" value="1"/>
</dbReference>
<dbReference type="Pfam" id="PF18380">
    <property type="entry name" value="GEN1_C"/>
    <property type="match status" value="1"/>
</dbReference>
<dbReference type="InterPro" id="IPR041177">
    <property type="entry name" value="GEN1_C"/>
</dbReference>
<dbReference type="HOGENOM" id="CLU_007575_2_0_1"/>
<dbReference type="Gene3D" id="3.40.50.1010">
    <property type="entry name" value="5'-nuclease"/>
    <property type="match status" value="2"/>
</dbReference>
<dbReference type="InterPro" id="IPR006086">
    <property type="entry name" value="XPG-I_dom"/>
</dbReference>
<dbReference type="FunCoup" id="A0A0C3HN38">
    <property type="interactions" value="71"/>
</dbReference>
<keyword evidence="2" id="KW-0378">Hydrolase</keyword>
<dbReference type="SUPFAM" id="SSF88723">
    <property type="entry name" value="PIN domain-like"/>
    <property type="match status" value="1"/>
</dbReference>
<dbReference type="SMART" id="SM00484">
    <property type="entry name" value="XPGI"/>
    <property type="match status" value="1"/>
</dbReference>
<evidence type="ECO:0000256" key="3">
    <source>
        <dbReference type="SAM" id="MobiDB-lite"/>
    </source>
</evidence>
<feature type="non-terminal residue" evidence="6">
    <location>
        <position position="477"/>
    </location>
</feature>
<gene>
    <name evidence="6" type="ORF">OIDMADRAFT_193532</name>
</gene>
<dbReference type="InterPro" id="IPR006085">
    <property type="entry name" value="XPG_DNA_repair_N"/>
</dbReference>
<evidence type="ECO:0000256" key="2">
    <source>
        <dbReference type="ARBA" id="ARBA00022801"/>
    </source>
</evidence>
<dbReference type="InterPro" id="IPR037316">
    <property type="entry name" value="Yen1_H3TH"/>
</dbReference>
<evidence type="ECO:0008006" key="8">
    <source>
        <dbReference type="Google" id="ProtNLM"/>
    </source>
</evidence>
<name>A0A0C3HN38_OIDMZ</name>
<dbReference type="InterPro" id="IPR029060">
    <property type="entry name" value="PIN-like_dom_sf"/>
</dbReference>
<dbReference type="GO" id="GO:0008821">
    <property type="term" value="F:crossover junction DNA endonuclease activity"/>
    <property type="evidence" value="ECO:0007669"/>
    <property type="project" value="InterPro"/>
</dbReference>
<keyword evidence="1" id="KW-0540">Nuclease</keyword>
<evidence type="ECO:0000313" key="7">
    <source>
        <dbReference type="Proteomes" id="UP000054321"/>
    </source>
</evidence>
<evidence type="ECO:0000259" key="4">
    <source>
        <dbReference type="SMART" id="SM00484"/>
    </source>
</evidence>
<evidence type="ECO:0000313" key="6">
    <source>
        <dbReference type="EMBL" id="KIN03722.1"/>
    </source>
</evidence>
<accession>A0A0C3HN38</accession>
<organism evidence="6 7">
    <name type="scientific">Oidiodendron maius (strain Zn)</name>
    <dbReference type="NCBI Taxonomy" id="913774"/>
    <lineage>
        <taxon>Eukaryota</taxon>
        <taxon>Fungi</taxon>
        <taxon>Dikarya</taxon>
        <taxon>Ascomycota</taxon>
        <taxon>Pezizomycotina</taxon>
        <taxon>Leotiomycetes</taxon>
        <taxon>Leotiomycetes incertae sedis</taxon>
        <taxon>Myxotrichaceae</taxon>
        <taxon>Oidiodendron</taxon>
    </lineage>
</organism>
<dbReference type="AlphaFoldDB" id="A0A0C3HN38"/>
<dbReference type="Proteomes" id="UP000054321">
    <property type="component" value="Unassembled WGS sequence"/>
</dbReference>